<keyword evidence="3" id="KW-0378">Hydrolase</keyword>
<accession>A0A329MPF9</accession>
<dbReference type="GO" id="GO:0016791">
    <property type="term" value="F:phosphatase activity"/>
    <property type="evidence" value="ECO:0007669"/>
    <property type="project" value="TreeGrafter"/>
</dbReference>
<dbReference type="AlphaFoldDB" id="A0A329MPF9"/>
<dbReference type="GO" id="GO:0005886">
    <property type="term" value="C:plasma membrane"/>
    <property type="evidence" value="ECO:0007669"/>
    <property type="project" value="UniProtKB-SubCell"/>
</dbReference>
<evidence type="ECO:0000313" key="8">
    <source>
        <dbReference type="Proteomes" id="UP000250369"/>
    </source>
</evidence>
<keyword evidence="5" id="KW-1133">Transmembrane helix</keyword>
<proteinExistence type="predicted"/>
<dbReference type="EMBL" id="QMFB01000005">
    <property type="protein sequence ID" value="RAV21358.1"/>
    <property type="molecule type" value="Genomic_DNA"/>
</dbReference>
<feature type="transmembrane region" description="Helical" evidence="5">
    <location>
        <begin position="135"/>
        <end position="157"/>
    </location>
</feature>
<keyword evidence="5" id="KW-0812">Transmembrane</keyword>
<dbReference type="OrthoDB" id="311592at2"/>
<dbReference type="Proteomes" id="UP000250369">
    <property type="component" value="Unassembled WGS sequence"/>
</dbReference>
<sequence length="491" mass="52730">MIRADYVLLRKLSTIFISIAAAGGGGTFLSNAYISRFSREEAWISALAAVIGYSGLLIILFAYAYVRLGPVRRWLAMGSKGSPAGLWNRLNRFPAEAFVIVAAYGTAVSQLAQFIRSRSAGAAESDFWLEYGKSTLFNLSTMLLLGLAHYCLLQLLLRRYARKLQTTEMPDVRFYTFVRPLAVSFCCVVAFAGIRIIWYAYDRSAEGLPLEIGVFMTIVLAAAGLGTVLFVTVARVFFKELNGIVGELRRLLHKPREELLRSIPLAAGDETGKLASAFNALQTRLNLEYEQMEKDVRLAGGVLRQLLPERELMLPSLAVSFAVQDAGEATGDLYDAIPLDEDRTALVVGSVQGSGMSAALVISALLVLVRAEVRSGGSAGDVLERLRSHFTDALPAGMPAAVGLCMVDARTGAVEAGALGDFTLCCSDGARGIDAAQSASWNSPLLGYAPAGPIPPAYISVEPGSRFVFARSGEGASKGRPAVTAELRHRT</sequence>
<dbReference type="Pfam" id="PF07228">
    <property type="entry name" value="SpoIIE"/>
    <property type="match status" value="1"/>
</dbReference>
<evidence type="ECO:0000256" key="4">
    <source>
        <dbReference type="ARBA" id="ARBA00023136"/>
    </source>
</evidence>
<dbReference type="Gene3D" id="3.60.40.10">
    <property type="entry name" value="PPM-type phosphatase domain"/>
    <property type="match status" value="1"/>
</dbReference>
<organism evidence="7 8">
    <name type="scientific">Paenibacillus contaminans</name>
    <dbReference type="NCBI Taxonomy" id="450362"/>
    <lineage>
        <taxon>Bacteria</taxon>
        <taxon>Bacillati</taxon>
        <taxon>Bacillota</taxon>
        <taxon>Bacilli</taxon>
        <taxon>Bacillales</taxon>
        <taxon>Paenibacillaceae</taxon>
        <taxon>Paenibacillus</taxon>
    </lineage>
</organism>
<protein>
    <recommendedName>
        <fullName evidence="6">HAMP domain-containing protein</fullName>
    </recommendedName>
</protein>
<evidence type="ECO:0000256" key="2">
    <source>
        <dbReference type="ARBA" id="ARBA00022475"/>
    </source>
</evidence>
<dbReference type="GO" id="GO:0007165">
    <property type="term" value="P:signal transduction"/>
    <property type="evidence" value="ECO:0007669"/>
    <property type="project" value="InterPro"/>
</dbReference>
<feature type="transmembrane region" description="Helical" evidence="5">
    <location>
        <begin position="177"/>
        <end position="201"/>
    </location>
</feature>
<dbReference type="Gene3D" id="6.10.340.10">
    <property type="match status" value="1"/>
</dbReference>
<name>A0A329MPF9_9BACL</name>
<feature type="transmembrane region" description="Helical" evidence="5">
    <location>
        <begin position="42"/>
        <end position="66"/>
    </location>
</feature>
<comment type="subcellular location">
    <subcellularLocation>
        <location evidence="1">Cell membrane</location>
    </subcellularLocation>
</comment>
<dbReference type="InterPro" id="IPR001932">
    <property type="entry name" value="PPM-type_phosphatase-like_dom"/>
</dbReference>
<evidence type="ECO:0000256" key="5">
    <source>
        <dbReference type="SAM" id="Phobius"/>
    </source>
</evidence>
<evidence type="ECO:0000313" key="7">
    <source>
        <dbReference type="EMBL" id="RAV21358.1"/>
    </source>
</evidence>
<dbReference type="PANTHER" id="PTHR43156">
    <property type="entry name" value="STAGE II SPORULATION PROTEIN E-RELATED"/>
    <property type="match status" value="1"/>
</dbReference>
<dbReference type="InterPro" id="IPR036457">
    <property type="entry name" value="PPM-type-like_dom_sf"/>
</dbReference>
<feature type="domain" description="HAMP" evidence="6">
    <location>
        <begin position="235"/>
        <end position="290"/>
    </location>
</feature>
<dbReference type="InterPro" id="IPR003660">
    <property type="entry name" value="HAMP_dom"/>
</dbReference>
<dbReference type="PROSITE" id="PS50885">
    <property type="entry name" value="HAMP"/>
    <property type="match status" value="1"/>
</dbReference>
<gene>
    <name evidence="7" type="ORF">DQG23_11940</name>
</gene>
<keyword evidence="8" id="KW-1185">Reference proteome</keyword>
<feature type="transmembrane region" description="Helical" evidence="5">
    <location>
        <begin position="97"/>
        <end position="115"/>
    </location>
</feature>
<feature type="transmembrane region" description="Helical" evidence="5">
    <location>
        <begin position="12"/>
        <end position="30"/>
    </location>
</feature>
<dbReference type="InterPro" id="IPR052016">
    <property type="entry name" value="Bact_Sigma-Reg"/>
</dbReference>
<evidence type="ECO:0000259" key="6">
    <source>
        <dbReference type="PROSITE" id="PS50885"/>
    </source>
</evidence>
<evidence type="ECO:0000256" key="3">
    <source>
        <dbReference type="ARBA" id="ARBA00022801"/>
    </source>
</evidence>
<keyword evidence="4 5" id="KW-0472">Membrane</keyword>
<comment type="caution">
    <text evidence="7">The sequence shown here is derived from an EMBL/GenBank/DDBJ whole genome shotgun (WGS) entry which is preliminary data.</text>
</comment>
<evidence type="ECO:0000256" key="1">
    <source>
        <dbReference type="ARBA" id="ARBA00004236"/>
    </source>
</evidence>
<feature type="transmembrane region" description="Helical" evidence="5">
    <location>
        <begin position="213"/>
        <end position="238"/>
    </location>
</feature>
<reference evidence="7 8" key="1">
    <citation type="journal article" date="2009" name="Int. J. Syst. Evol. Microbiol.">
        <title>Paenibacillus contaminans sp. nov., isolated from a contaminated laboratory plate.</title>
        <authorList>
            <person name="Chou J.H."/>
            <person name="Lee J.H."/>
            <person name="Lin M.C."/>
            <person name="Chang P.S."/>
            <person name="Arun A.B."/>
            <person name="Young C.C."/>
            <person name="Chen W.M."/>
        </authorList>
    </citation>
    <scope>NUCLEOTIDE SEQUENCE [LARGE SCALE GENOMIC DNA]</scope>
    <source>
        <strain evidence="7 8">CKOBP-6</strain>
    </source>
</reference>
<dbReference type="RefSeq" id="WP_113031062.1">
    <property type="nucleotide sequence ID" value="NZ_QMFB01000005.1"/>
</dbReference>
<keyword evidence="2" id="KW-1003">Cell membrane</keyword>
<dbReference type="PANTHER" id="PTHR43156:SF2">
    <property type="entry name" value="STAGE II SPORULATION PROTEIN E"/>
    <property type="match status" value="1"/>
</dbReference>